<proteinExistence type="predicted"/>
<dbReference type="AlphaFoldDB" id="A0AAV4RCT2"/>
<dbReference type="Proteomes" id="UP001054945">
    <property type="component" value="Unassembled WGS sequence"/>
</dbReference>
<evidence type="ECO:0008006" key="3">
    <source>
        <dbReference type="Google" id="ProtNLM"/>
    </source>
</evidence>
<protein>
    <recommendedName>
        <fullName evidence="3">Secreted protein</fullName>
    </recommendedName>
</protein>
<comment type="caution">
    <text evidence="1">The sequence shown here is derived from an EMBL/GenBank/DDBJ whole genome shotgun (WGS) entry which is preliminary data.</text>
</comment>
<organism evidence="1 2">
    <name type="scientific">Caerostris extrusa</name>
    <name type="common">Bark spider</name>
    <name type="synonym">Caerostris bankana</name>
    <dbReference type="NCBI Taxonomy" id="172846"/>
    <lineage>
        <taxon>Eukaryota</taxon>
        <taxon>Metazoa</taxon>
        <taxon>Ecdysozoa</taxon>
        <taxon>Arthropoda</taxon>
        <taxon>Chelicerata</taxon>
        <taxon>Arachnida</taxon>
        <taxon>Araneae</taxon>
        <taxon>Araneomorphae</taxon>
        <taxon>Entelegynae</taxon>
        <taxon>Araneoidea</taxon>
        <taxon>Araneidae</taxon>
        <taxon>Caerostris</taxon>
    </lineage>
</organism>
<dbReference type="EMBL" id="BPLR01007621">
    <property type="protein sequence ID" value="GIY18414.1"/>
    <property type="molecule type" value="Genomic_DNA"/>
</dbReference>
<sequence length="88" mass="10163">MYVNAALGVVIALLFAYVFRNRTANSFFPFHLSLEVMVHYSWTDLRKRFCFVVILERAPKARTEFISRQVQYAGGVSIPIVKNHILLT</sequence>
<reference evidence="1 2" key="1">
    <citation type="submission" date="2021-06" db="EMBL/GenBank/DDBJ databases">
        <title>Caerostris extrusa draft genome.</title>
        <authorList>
            <person name="Kono N."/>
            <person name="Arakawa K."/>
        </authorList>
    </citation>
    <scope>NUCLEOTIDE SEQUENCE [LARGE SCALE GENOMIC DNA]</scope>
</reference>
<accession>A0AAV4RCT2</accession>
<name>A0AAV4RCT2_CAEEX</name>
<evidence type="ECO:0000313" key="2">
    <source>
        <dbReference type="Proteomes" id="UP001054945"/>
    </source>
</evidence>
<keyword evidence="2" id="KW-1185">Reference proteome</keyword>
<gene>
    <name evidence="1" type="ORF">CEXT_311061</name>
</gene>
<evidence type="ECO:0000313" key="1">
    <source>
        <dbReference type="EMBL" id="GIY18414.1"/>
    </source>
</evidence>